<dbReference type="Proteomes" id="UP000283063">
    <property type="component" value="Chromosome"/>
</dbReference>
<dbReference type="SUPFAM" id="SSF55729">
    <property type="entry name" value="Acyl-CoA N-acyltransferases (Nat)"/>
    <property type="match status" value="1"/>
</dbReference>
<evidence type="ECO:0000259" key="1">
    <source>
        <dbReference type="PROSITE" id="PS51186"/>
    </source>
</evidence>
<dbReference type="EMBL" id="CP033219">
    <property type="protein sequence ID" value="AZV79727.1"/>
    <property type="molecule type" value="Genomic_DNA"/>
</dbReference>
<accession>A0A3T0N6U9</accession>
<dbReference type="Gene3D" id="3.40.630.30">
    <property type="match status" value="1"/>
</dbReference>
<feature type="domain" description="N-acetyltransferase" evidence="1">
    <location>
        <begin position="18"/>
        <end position="159"/>
    </location>
</feature>
<keyword evidence="3" id="KW-1185">Reference proteome</keyword>
<dbReference type="PROSITE" id="PS51186">
    <property type="entry name" value="GNAT"/>
    <property type="match status" value="1"/>
</dbReference>
<dbReference type="InterPro" id="IPR000182">
    <property type="entry name" value="GNAT_dom"/>
</dbReference>
<dbReference type="RefSeq" id="WP_127750315.1">
    <property type="nucleotide sequence ID" value="NZ_CP033219.1"/>
</dbReference>
<evidence type="ECO:0000313" key="3">
    <source>
        <dbReference type="Proteomes" id="UP000283063"/>
    </source>
</evidence>
<dbReference type="GO" id="GO:0016747">
    <property type="term" value="F:acyltransferase activity, transferring groups other than amino-acyl groups"/>
    <property type="evidence" value="ECO:0007669"/>
    <property type="project" value="InterPro"/>
</dbReference>
<dbReference type="CDD" id="cd04301">
    <property type="entry name" value="NAT_SF"/>
    <property type="match status" value="1"/>
</dbReference>
<name>A0A3T0N6U9_9RHOB</name>
<protein>
    <submittedName>
        <fullName evidence="2">GNAT family N-acetyltransferase</fullName>
    </submittedName>
</protein>
<sequence>MIRLRHMHAHEFSGYLAYFIPDYAAEISSNYDVDPETARRRAEQDVTADLGQGVDSPGQDLFCIVMEHETENPVVGYFWCKPGPKGGSVFISDFCILPLYRGMGYGKRALAALEATYADAGYLDIKLRVAADNDKAQRLYLGTGFQTTGINMRKPLRQT</sequence>
<dbReference type="KEGG" id="sedi:EBB79_18815"/>
<gene>
    <name evidence="2" type="ORF">EBB79_18815</name>
</gene>
<dbReference type="Pfam" id="PF00583">
    <property type="entry name" value="Acetyltransf_1"/>
    <property type="match status" value="1"/>
</dbReference>
<proteinExistence type="predicted"/>
<organism evidence="2 3">
    <name type="scientific">Parasedimentitalea marina</name>
    <dbReference type="NCBI Taxonomy" id="2483033"/>
    <lineage>
        <taxon>Bacteria</taxon>
        <taxon>Pseudomonadati</taxon>
        <taxon>Pseudomonadota</taxon>
        <taxon>Alphaproteobacteria</taxon>
        <taxon>Rhodobacterales</taxon>
        <taxon>Paracoccaceae</taxon>
        <taxon>Parasedimentitalea</taxon>
    </lineage>
</organism>
<dbReference type="OrthoDB" id="6172743at2"/>
<keyword evidence="2" id="KW-0808">Transferase</keyword>
<evidence type="ECO:0000313" key="2">
    <source>
        <dbReference type="EMBL" id="AZV79727.1"/>
    </source>
</evidence>
<dbReference type="AlphaFoldDB" id="A0A3T0N6U9"/>
<reference evidence="2 3" key="1">
    <citation type="submission" date="2018-10" db="EMBL/GenBank/DDBJ databases">
        <title>Parasedimentitalea marina sp. nov., a psychrophilic bacterium isolated from deep seawater of the New Britain Trench.</title>
        <authorList>
            <person name="Cao J."/>
        </authorList>
    </citation>
    <scope>NUCLEOTIDE SEQUENCE [LARGE SCALE GENOMIC DNA]</scope>
    <source>
        <strain evidence="2 3">W43</strain>
    </source>
</reference>
<dbReference type="InterPro" id="IPR016181">
    <property type="entry name" value="Acyl_CoA_acyltransferase"/>
</dbReference>